<sequence length="289" mass="32151">MALPFSSAAPPSAALPYAFLLSRRFSTNPNLCFSSALRRDALPKPLSVEALRNHFRRRSGVGLSASNLCEQERLAFDRSFLAVEEALSDDELWAAVRLRVRTFYNFNDSYGIEDYKMYVAKREFEGLKDRIAGTTTGFKKASCINATLPVSSFGGSADELCSVCKFSQNGKDHVVVGTLDINWCLQLPDELAGKRPGGIGADLTRAYISNVCVAKELQRNGVGYALMAKSKEGARSWGITDLYIHVAVDNEAAKKLYEKSGFVYESEESVQQARFLGRPRRYLLWTDLR</sequence>
<dbReference type="Proteomes" id="UP001327560">
    <property type="component" value="Chromosome 7"/>
</dbReference>
<dbReference type="CDD" id="cd04301">
    <property type="entry name" value="NAT_SF"/>
    <property type="match status" value="1"/>
</dbReference>
<dbReference type="GO" id="GO:0009507">
    <property type="term" value="C:chloroplast"/>
    <property type="evidence" value="ECO:0007669"/>
    <property type="project" value="TreeGrafter"/>
</dbReference>
<dbReference type="InterPro" id="IPR016181">
    <property type="entry name" value="Acyl_CoA_acyltransferase"/>
</dbReference>
<dbReference type="InterPro" id="IPR000182">
    <property type="entry name" value="GNAT_dom"/>
</dbReference>
<evidence type="ECO:0000313" key="2">
    <source>
        <dbReference type="EMBL" id="WOL13496.1"/>
    </source>
</evidence>
<evidence type="ECO:0000259" key="1">
    <source>
        <dbReference type="PROSITE" id="PS51186"/>
    </source>
</evidence>
<accession>A0AAQ3KWG0</accession>
<reference evidence="2 3" key="1">
    <citation type="submission" date="2023-10" db="EMBL/GenBank/DDBJ databases">
        <title>Chromosome-scale genome assembly provides insights into flower coloration mechanisms of Canna indica.</title>
        <authorList>
            <person name="Li C."/>
        </authorList>
    </citation>
    <scope>NUCLEOTIDE SEQUENCE [LARGE SCALE GENOMIC DNA]</scope>
    <source>
        <tissue evidence="2">Flower</tissue>
    </source>
</reference>
<dbReference type="EMBL" id="CP136896">
    <property type="protein sequence ID" value="WOL13496.1"/>
    <property type="molecule type" value="Genomic_DNA"/>
</dbReference>
<dbReference type="GO" id="GO:0016747">
    <property type="term" value="F:acyltransferase activity, transferring groups other than amino-acyl groups"/>
    <property type="evidence" value="ECO:0007669"/>
    <property type="project" value="InterPro"/>
</dbReference>
<feature type="domain" description="N-acetyltransferase" evidence="1">
    <location>
        <begin position="190"/>
        <end position="289"/>
    </location>
</feature>
<organism evidence="2 3">
    <name type="scientific">Canna indica</name>
    <name type="common">Indian-shot</name>
    <dbReference type="NCBI Taxonomy" id="4628"/>
    <lineage>
        <taxon>Eukaryota</taxon>
        <taxon>Viridiplantae</taxon>
        <taxon>Streptophyta</taxon>
        <taxon>Embryophyta</taxon>
        <taxon>Tracheophyta</taxon>
        <taxon>Spermatophyta</taxon>
        <taxon>Magnoliopsida</taxon>
        <taxon>Liliopsida</taxon>
        <taxon>Zingiberales</taxon>
        <taxon>Cannaceae</taxon>
        <taxon>Canna</taxon>
    </lineage>
</organism>
<evidence type="ECO:0000313" key="3">
    <source>
        <dbReference type="Proteomes" id="UP001327560"/>
    </source>
</evidence>
<dbReference type="PROSITE" id="PS51186">
    <property type="entry name" value="GNAT"/>
    <property type="match status" value="1"/>
</dbReference>
<dbReference type="SUPFAM" id="SSF55729">
    <property type="entry name" value="Acyl-CoA N-acyltransferases (Nat)"/>
    <property type="match status" value="1"/>
</dbReference>
<gene>
    <name evidence="2" type="ORF">Cni_G22266</name>
</gene>
<proteinExistence type="predicted"/>
<name>A0AAQ3KWG0_9LILI</name>
<dbReference type="PANTHER" id="PTHR47876:SF2">
    <property type="entry name" value="GCN5-RELATED N-ACETYLTRANSFERASE 7, CHLOROPLASTIC"/>
    <property type="match status" value="1"/>
</dbReference>
<dbReference type="PANTHER" id="PTHR47876">
    <property type="entry name" value="OS08G0260000 PROTEIN"/>
    <property type="match status" value="1"/>
</dbReference>
<dbReference type="Pfam" id="PF00583">
    <property type="entry name" value="Acetyltransf_1"/>
    <property type="match status" value="1"/>
</dbReference>
<keyword evidence="3" id="KW-1185">Reference proteome</keyword>
<protein>
    <recommendedName>
        <fullName evidence="1">N-acetyltransferase domain-containing protein</fullName>
    </recommendedName>
</protein>
<dbReference type="Gene3D" id="3.40.630.30">
    <property type="match status" value="1"/>
</dbReference>
<dbReference type="AlphaFoldDB" id="A0AAQ3KWG0"/>